<dbReference type="PANTHER" id="PTHR33096">
    <property type="entry name" value="CXC2 DOMAIN-CONTAINING PROTEIN"/>
    <property type="match status" value="1"/>
</dbReference>
<gene>
    <name evidence="3" type="ORF">PsYK624_091350</name>
</gene>
<comment type="caution">
    <text evidence="3">The sequence shown here is derived from an EMBL/GenBank/DDBJ whole genome shotgun (WGS) entry which is preliminary data.</text>
</comment>
<name>A0A9P3GDM1_9APHY</name>
<evidence type="ECO:0000313" key="3">
    <source>
        <dbReference type="EMBL" id="GJE92976.1"/>
    </source>
</evidence>
<dbReference type="InterPro" id="IPR040521">
    <property type="entry name" value="KDZ"/>
</dbReference>
<dbReference type="Pfam" id="PF18803">
    <property type="entry name" value="CxC2"/>
    <property type="match status" value="1"/>
</dbReference>
<dbReference type="InterPro" id="IPR041457">
    <property type="entry name" value="CxC2_KDZ-assoc"/>
</dbReference>
<feature type="region of interest" description="Disordered" evidence="1">
    <location>
        <begin position="1"/>
        <end position="80"/>
    </location>
</feature>
<reference evidence="3 4" key="1">
    <citation type="submission" date="2021-08" db="EMBL/GenBank/DDBJ databases">
        <title>Draft Genome Sequence of Phanerochaete sordida strain YK-624.</title>
        <authorList>
            <person name="Mori T."/>
            <person name="Dohra H."/>
            <person name="Suzuki T."/>
            <person name="Kawagishi H."/>
            <person name="Hirai H."/>
        </authorList>
    </citation>
    <scope>NUCLEOTIDE SEQUENCE [LARGE SCALE GENOMIC DNA]</scope>
    <source>
        <strain evidence="3 4">YK-624</strain>
    </source>
</reference>
<accession>A0A9P3GDM1</accession>
<dbReference type="PANTHER" id="PTHR33096:SF1">
    <property type="entry name" value="CXC1-LIKE CYSTEINE CLUSTER ASSOCIATED WITH KDZ TRANSPOSASES DOMAIN-CONTAINING PROTEIN"/>
    <property type="match status" value="1"/>
</dbReference>
<organism evidence="3 4">
    <name type="scientific">Phanerochaete sordida</name>
    <dbReference type="NCBI Taxonomy" id="48140"/>
    <lineage>
        <taxon>Eukaryota</taxon>
        <taxon>Fungi</taxon>
        <taxon>Dikarya</taxon>
        <taxon>Basidiomycota</taxon>
        <taxon>Agaricomycotina</taxon>
        <taxon>Agaricomycetes</taxon>
        <taxon>Polyporales</taxon>
        <taxon>Phanerochaetaceae</taxon>
        <taxon>Phanerochaete</taxon>
    </lineage>
</organism>
<dbReference type="Pfam" id="PF18758">
    <property type="entry name" value="KDZ"/>
    <property type="match status" value="1"/>
</dbReference>
<feature type="compositionally biased region" description="Polar residues" evidence="1">
    <location>
        <begin position="766"/>
        <end position="790"/>
    </location>
</feature>
<keyword evidence="4" id="KW-1185">Reference proteome</keyword>
<feature type="domain" description="CxC2-like cysteine cluster KDZ transposase-associated" evidence="2">
    <location>
        <begin position="177"/>
        <end position="286"/>
    </location>
</feature>
<dbReference type="OrthoDB" id="2742161at2759"/>
<evidence type="ECO:0000313" key="4">
    <source>
        <dbReference type="Proteomes" id="UP000703269"/>
    </source>
</evidence>
<proteinExistence type="predicted"/>
<protein>
    <recommendedName>
        <fullName evidence="2">CxC2-like cysteine cluster KDZ transposase-associated domain-containing protein</fullName>
    </recommendedName>
</protein>
<evidence type="ECO:0000259" key="2">
    <source>
        <dbReference type="Pfam" id="PF18803"/>
    </source>
</evidence>
<sequence length="1098" mass="124671">MSGTLSKLATKPGDAWAALKRGKASAPSSASKEDATAPPEGVVGDPAQTESVPLPASGAAEGDETEEQEGERQGVKKAKVNNTIRPSEYMREFVEKHAKPALYAMLRREQGPWKGFVCRGKECTSSGEQKSQAYRCFDCHMPPTLCRACLLASHTHTPFHFVQEWDRKRGFWRRKPLTELGVVLHLGHEGRRCEHRKRDPRPMCIVSEEGIHQLRVQLCECPDPTTSLPQPDSIQLLQHGFWPASWNEPHTAFTISLLKTFSLLANTAHVNSYDYFQVLRRKTDNVRPKDVLNRYREFMTASRTFNHITSLKRHGKDVRGLVYASLAVLCPACPQPDKNMSPGWRQREPGLRFLDALFYAIDGNFHANLRDKPMDLEDVPLSQGAAYFADEEAFAAYQEHLGPLGREPSTCHKFGAMGYGHHWGKVSGTVGVFCARHMMAVPGGQVDLQKGERFKNVDFAVISGLQGWMDLLMHVSAYDIQCQYRINFDKRMKEFNKLRKKIGELEIIPKRETEFPWTLPGVGKFHLAGHKLACRFKFSFNLLPQSTMVDGEAAERVWPTTNGMGQRAREMNPGNRHDTYNELYSDQNSRREHDMPNTLKAKFVTAKKYLTLATDHLKVLEEVITEHDREKGAKLLGWQAEEAEWKRKVVDLKEHAALWNPYDLPKPAAKMQKDIEDEIRGTFERPEYGLNLAGAIEEGIALEADKFDLMAAIDRDATEEESSKALEKLEKSVAAWDEKNALILSPIITQATSEAHEAAKRLQAVPSATPNPDPDASSSGDSQANVQSASGPRGQKRKRDASEKDPVPEKKSKRWLQVESVTIVLPSSCEPNVRQQACMETAIALEVKLRVAQAEVALDTVRTHLITAHSWKNLLKKGDTRSEESTRETRQSKAVKVKDRRVHDAARQYRQAYNALMALGYKSDKYQPLERGDIQPFEVNIVDTALGQSRRQASWIWNELKFLDNEDVAKNFTKYAENAVKVHWFRTSATKSRWEEEYGAVLEEMRRSTRFYKFKHHEWLDAGDSQEAAGNAGHAAYARKQAYRYERLIELCAERFEGIEGVDVPSIRHFRKVCDVVQPMFFCEEKWQYYPDLSEDLD</sequence>
<evidence type="ECO:0000256" key="1">
    <source>
        <dbReference type="SAM" id="MobiDB-lite"/>
    </source>
</evidence>
<feature type="region of interest" description="Disordered" evidence="1">
    <location>
        <begin position="758"/>
        <end position="813"/>
    </location>
</feature>
<dbReference type="EMBL" id="BPQB01000029">
    <property type="protein sequence ID" value="GJE92976.1"/>
    <property type="molecule type" value="Genomic_DNA"/>
</dbReference>
<feature type="compositionally biased region" description="Basic and acidic residues" evidence="1">
    <location>
        <begin position="800"/>
        <end position="810"/>
    </location>
</feature>
<dbReference type="Proteomes" id="UP000703269">
    <property type="component" value="Unassembled WGS sequence"/>
</dbReference>
<dbReference type="AlphaFoldDB" id="A0A9P3GDM1"/>